<gene>
    <name evidence="1" type="ORF">CNEO_41806</name>
</gene>
<evidence type="ECO:0000313" key="1">
    <source>
        <dbReference type="EMBL" id="CAG9705364.1"/>
    </source>
</evidence>
<dbReference type="Proteomes" id="UP000789738">
    <property type="component" value="Unassembled WGS sequence"/>
</dbReference>
<dbReference type="AlphaFoldDB" id="A0AA86JG26"/>
<reference evidence="1" key="1">
    <citation type="submission" date="2021-10" db="EMBL/GenBank/DDBJ databases">
        <authorList>
            <person name="Mesa V."/>
        </authorList>
    </citation>
    <scope>NUCLEOTIDE SEQUENCE</scope>
    <source>
        <strain evidence="1">CC3_PB</strain>
    </source>
</reference>
<name>A0AA86JG26_9CLOT</name>
<organism evidence="1 2">
    <name type="scientific">Clostridium neonatale</name>
    <dbReference type="NCBI Taxonomy" id="137838"/>
    <lineage>
        <taxon>Bacteria</taxon>
        <taxon>Bacillati</taxon>
        <taxon>Bacillota</taxon>
        <taxon>Clostridia</taxon>
        <taxon>Eubacteriales</taxon>
        <taxon>Clostridiaceae</taxon>
        <taxon>Clostridium</taxon>
    </lineage>
</organism>
<dbReference type="EMBL" id="CAKJVE010000004">
    <property type="protein sequence ID" value="CAG9705364.1"/>
    <property type="molecule type" value="Genomic_DNA"/>
</dbReference>
<sequence length="35" mass="4032">MVESQIKIVQEKNEEELKKNRKPSVAFATLGCRKV</sequence>
<proteinExistence type="predicted"/>
<protein>
    <submittedName>
        <fullName evidence="1">Uncharacterized protein</fullName>
    </submittedName>
</protein>
<comment type="caution">
    <text evidence="1">The sequence shown here is derived from an EMBL/GenBank/DDBJ whole genome shotgun (WGS) entry which is preliminary data.</text>
</comment>
<accession>A0AA86JG26</accession>
<evidence type="ECO:0000313" key="2">
    <source>
        <dbReference type="Proteomes" id="UP000789738"/>
    </source>
</evidence>